<evidence type="ECO:0000256" key="3">
    <source>
        <dbReference type="ARBA" id="ARBA00022714"/>
    </source>
</evidence>
<keyword evidence="4" id="KW-0479">Metal-binding</keyword>
<evidence type="ECO:0000256" key="7">
    <source>
        <dbReference type="ARBA" id="ARBA00023004"/>
    </source>
</evidence>
<dbReference type="GO" id="GO:0051537">
    <property type="term" value="F:2 iron, 2 sulfur cluster binding"/>
    <property type="evidence" value="ECO:0007669"/>
    <property type="project" value="UniProtKB-KW"/>
</dbReference>
<evidence type="ECO:0000256" key="8">
    <source>
        <dbReference type="ARBA" id="ARBA00023014"/>
    </source>
</evidence>
<dbReference type="PROSITE" id="PS51384">
    <property type="entry name" value="FAD_FR"/>
    <property type="match status" value="1"/>
</dbReference>
<dbReference type="PRINTS" id="PR00371">
    <property type="entry name" value="FPNCR"/>
</dbReference>
<proteinExistence type="predicted"/>
<evidence type="ECO:0000256" key="2">
    <source>
        <dbReference type="ARBA" id="ARBA00022630"/>
    </source>
</evidence>
<comment type="caution">
    <text evidence="10">The sequence shown here is derived from an EMBL/GenBank/DDBJ whole genome shotgun (WGS) entry which is preliminary data.</text>
</comment>
<dbReference type="PANTHER" id="PTHR47354:SF6">
    <property type="entry name" value="NADH OXIDOREDUCTASE HCR"/>
    <property type="match status" value="1"/>
</dbReference>
<dbReference type="InterPro" id="IPR008333">
    <property type="entry name" value="Cbr1-like_FAD-bd_dom"/>
</dbReference>
<dbReference type="InterPro" id="IPR017927">
    <property type="entry name" value="FAD-bd_FR_type"/>
</dbReference>
<keyword evidence="2" id="KW-0285">Flavoprotein</keyword>
<dbReference type="EMBL" id="MGFY01000016">
    <property type="protein sequence ID" value="OGM16573.1"/>
    <property type="molecule type" value="Genomic_DNA"/>
</dbReference>
<evidence type="ECO:0000259" key="9">
    <source>
        <dbReference type="PROSITE" id="PS51384"/>
    </source>
</evidence>
<dbReference type="Gene3D" id="3.40.50.80">
    <property type="entry name" value="Nucleotide-binding domain of ferredoxin-NADP reductase (FNR) module"/>
    <property type="match status" value="1"/>
</dbReference>
<feature type="domain" description="FAD-binding FR-type" evidence="9">
    <location>
        <begin position="1"/>
        <end position="102"/>
    </location>
</feature>
<dbReference type="InterPro" id="IPR001709">
    <property type="entry name" value="Flavoprot_Pyr_Nucl_cyt_Rdtase"/>
</dbReference>
<evidence type="ECO:0000256" key="5">
    <source>
        <dbReference type="ARBA" id="ARBA00022827"/>
    </source>
</evidence>
<evidence type="ECO:0000256" key="6">
    <source>
        <dbReference type="ARBA" id="ARBA00023002"/>
    </source>
</evidence>
<dbReference type="InterPro" id="IPR017938">
    <property type="entry name" value="Riboflavin_synthase-like_b-brl"/>
</dbReference>
<dbReference type="InterPro" id="IPR001433">
    <property type="entry name" value="OxRdtase_FAD/NAD-bd"/>
</dbReference>
<dbReference type="GO" id="GO:0046872">
    <property type="term" value="F:metal ion binding"/>
    <property type="evidence" value="ECO:0007669"/>
    <property type="project" value="UniProtKB-KW"/>
</dbReference>
<keyword evidence="5" id="KW-0274">FAD</keyword>
<accession>A0A1F7XNJ9</accession>
<keyword evidence="8" id="KW-0411">Iron-sulfur</keyword>
<dbReference type="Proteomes" id="UP000178401">
    <property type="component" value="Unassembled WGS sequence"/>
</dbReference>
<dbReference type="Gene3D" id="2.40.30.10">
    <property type="entry name" value="Translation factors"/>
    <property type="match status" value="1"/>
</dbReference>
<dbReference type="Pfam" id="PF00970">
    <property type="entry name" value="FAD_binding_6"/>
    <property type="match status" value="1"/>
</dbReference>
<reference evidence="10 11" key="1">
    <citation type="journal article" date="2016" name="Nat. Commun.">
        <title>Thousands of microbial genomes shed light on interconnected biogeochemical processes in an aquifer system.</title>
        <authorList>
            <person name="Anantharaman K."/>
            <person name="Brown C.T."/>
            <person name="Hug L.A."/>
            <person name="Sharon I."/>
            <person name="Castelle C.J."/>
            <person name="Probst A.J."/>
            <person name="Thomas B.C."/>
            <person name="Singh A."/>
            <person name="Wilkins M.J."/>
            <person name="Karaoz U."/>
            <person name="Brodie E.L."/>
            <person name="Williams K.H."/>
            <person name="Hubbard S.S."/>
            <person name="Banfield J.F."/>
        </authorList>
    </citation>
    <scope>NUCLEOTIDE SEQUENCE [LARGE SCALE GENOMIC DNA]</scope>
</reference>
<gene>
    <name evidence="10" type="ORF">A2V55_00035</name>
</gene>
<dbReference type="PANTHER" id="PTHR47354">
    <property type="entry name" value="NADH OXIDOREDUCTASE HCR"/>
    <property type="match status" value="1"/>
</dbReference>
<dbReference type="AlphaFoldDB" id="A0A1F7XNJ9"/>
<dbReference type="InterPro" id="IPR050415">
    <property type="entry name" value="MRET"/>
</dbReference>
<comment type="cofactor">
    <cofactor evidence="1">
        <name>FAD</name>
        <dbReference type="ChEBI" id="CHEBI:57692"/>
    </cofactor>
</comment>
<evidence type="ECO:0000256" key="4">
    <source>
        <dbReference type="ARBA" id="ARBA00022723"/>
    </source>
</evidence>
<name>A0A1F7XNJ9_9BACT</name>
<sequence length="239" mass="27311">MKLTLVAKKEVAKDTKTFRFTPEAAINFIPGQSFDYTLSDIKYPDKQGSIRTFSISNSPTEGDFIEFTTRMRSESSFKKTLDEKEMGFQIEAKGPSGQFILDENNLSERVFLAGGIGITPFRSMIKYIFDKNLNIPIHLIYSNTNPEEIAFRQEFEEIAEKSEFLKLHMTITHPEESNEKWVGNTGRMDENLIRKVVKDISKPTFWIAGPPAMVGGMQILLINLGIPEDKIKYEKFDGY</sequence>
<evidence type="ECO:0000256" key="1">
    <source>
        <dbReference type="ARBA" id="ARBA00001974"/>
    </source>
</evidence>
<dbReference type="CDD" id="cd00322">
    <property type="entry name" value="FNR_like"/>
    <property type="match status" value="1"/>
</dbReference>
<keyword evidence="7" id="KW-0408">Iron</keyword>
<protein>
    <recommendedName>
        <fullName evidence="9">FAD-binding FR-type domain-containing protein</fullName>
    </recommendedName>
</protein>
<dbReference type="SUPFAM" id="SSF52343">
    <property type="entry name" value="Ferredoxin reductase-like, C-terminal NADP-linked domain"/>
    <property type="match status" value="1"/>
</dbReference>
<evidence type="ECO:0000313" key="10">
    <source>
        <dbReference type="EMBL" id="OGM16573.1"/>
    </source>
</evidence>
<keyword evidence="6" id="KW-0560">Oxidoreductase</keyword>
<dbReference type="PRINTS" id="PR00410">
    <property type="entry name" value="PHEHYDRXLASE"/>
</dbReference>
<dbReference type="Pfam" id="PF00175">
    <property type="entry name" value="NAD_binding_1"/>
    <property type="match status" value="1"/>
</dbReference>
<dbReference type="InterPro" id="IPR039261">
    <property type="entry name" value="FNR_nucleotide-bd"/>
</dbReference>
<organism evidence="10 11">
    <name type="scientific">Candidatus Woesebacteria bacterium RBG_19FT_COMBO_37_29</name>
    <dbReference type="NCBI Taxonomy" id="1802486"/>
    <lineage>
        <taxon>Bacteria</taxon>
        <taxon>Candidatus Woeseibacteriota</taxon>
    </lineage>
</organism>
<keyword evidence="3" id="KW-0001">2Fe-2S</keyword>
<dbReference type="GO" id="GO:0016491">
    <property type="term" value="F:oxidoreductase activity"/>
    <property type="evidence" value="ECO:0007669"/>
    <property type="project" value="UniProtKB-KW"/>
</dbReference>
<dbReference type="SUPFAM" id="SSF63380">
    <property type="entry name" value="Riboflavin synthase domain-like"/>
    <property type="match status" value="1"/>
</dbReference>
<evidence type="ECO:0000313" key="11">
    <source>
        <dbReference type="Proteomes" id="UP000178401"/>
    </source>
</evidence>